<organism evidence="2 3">
    <name type="scientific">Oryza sativa subsp. japonica</name>
    <name type="common">Rice</name>
    <dbReference type="NCBI Taxonomy" id="39947"/>
    <lineage>
        <taxon>Eukaryota</taxon>
        <taxon>Viridiplantae</taxon>
        <taxon>Streptophyta</taxon>
        <taxon>Embryophyta</taxon>
        <taxon>Tracheophyta</taxon>
        <taxon>Spermatophyta</taxon>
        <taxon>Magnoliopsida</taxon>
        <taxon>Liliopsida</taxon>
        <taxon>Poales</taxon>
        <taxon>Poaceae</taxon>
        <taxon>BOP clade</taxon>
        <taxon>Oryzoideae</taxon>
        <taxon>Oryzeae</taxon>
        <taxon>Oryzinae</taxon>
        <taxon>Oryza</taxon>
        <taxon>Oryza sativa</taxon>
    </lineage>
</organism>
<protein>
    <submittedName>
        <fullName evidence="2">Os03g0797300 protein</fullName>
    </submittedName>
</protein>
<keyword evidence="3" id="KW-1185">Reference proteome</keyword>
<dbReference type="SMR" id="A0A0P0W4V3"/>
<dbReference type="EMBL" id="AP014959">
    <property type="protein sequence ID" value="BAS86850.1"/>
    <property type="molecule type" value="Genomic_DNA"/>
</dbReference>
<proteinExistence type="predicted"/>
<dbReference type="InParanoid" id="A0A0P0W4V3"/>
<sequence length="28" mass="3213">RQLGEAASPKQGLKRLEEYARRMKDALP</sequence>
<evidence type="ECO:0000313" key="2">
    <source>
        <dbReference type="EMBL" id="BAS86850.1"/>
    </source>
</evidence>
<feature type="region of interest" description="Disordered" evidence="1">
    <location>
        <begin position="1"/>
        <end position="28"/>
    </location>
</feature>
<dbReference type="FunCoup" id="A0A0P0W4V3">
    <property type="interactions" value="271"/>
</dbReference>
<dbReference type="AlphaFoldDB" id="A0A0P0W4V3"/>
<accession>A0A0P0W4V3</accession>
<name>A0A0P0W4V3_ORYSJ</name>
<dbReference type="Gramene" id="Os03t0797300-01">
    <property type="protein sequence ID" value="Os03t0797300-01"/>
    <property type="gene ID" value="Os03g0797300"/>
</dbReference>
<reference evidence="2 3" key="3">
    <citation type="journal article" date="2013" name="Rice">
        <title>Improvement of the Oryza sativa Nipponbare reference genome using next generation sequence and optical map data.</title>
        <authorList>
            <person name="Kawahara Y."/>
            <person name="de la Bastide M."/>
            <person name="Hamilton J.P."/>
            <person name="Kanamori H."/>
            <person name="McCombie W.R."/>
            <person name="Ouyang S."/>
            <person name="Schwartz D.C."/>
            <person name="Tanaka T."/>
            <person name="Wu J."/>
            <person name="Zhou S."/>
            <person name="Childs K.L."/>
            <person name="Davidson R.M."/>
            <person name="Lin H."/>
            <person name="Quesada-Ocampo L."/>
            <person name="Vaillancourt B."/>
            <person name="Sakai H."/>
            <person name="Lee S.S."/>
            <person name="Kim J."/>
            <person name="Numa H."/>
            <person name="Itoh T."/>
            <person name="Buell C.R."/>
            <person name="Matsumoto T."/>
        </authorList>
    </citation>
    <scope>NUCLEOTIDE SEQUENCE [LARGE SCALE GENOMIC DNA]</scope>
    <source>
        <strain evidence="3">cv. Nipponbare</strain>
    </source>
</reference>
<feature type="compositionally biased region" description="Basic and acidic residues" evidence="1">
    <location>
        <begin position="14"/>
        <end position="28"/>
    </location>
</feature>
<evidence type="ECO:0000256" key="1">
    <source>
        <dbReference type="SAM" id="MobiDB-lite"/>
    </source>
</evidence>
<reference evidence="2 3" key="2">
    <citation type="journal article" date="2013" name="Plant Cell Physiol.">
        <title>Rice Annotation Project Database (RAP-DB): an integrative and interactive database for rice genomics.</title>
        <authorList>
            <person name="Sakai H."/>
            <person name="Lee S.S."/>
            <person name="Tanaka T."/>
            <person name="Numa H."/>
            <person name="Kim J."/>
            <person name="Kawahara Y."/>
            <person name="Wakimoto H."/>
            <person name="Yang C.C."/>
            <person name="Iwamoto M."/>
            <person name="Abe T."/>
            <person name="Yamada Y."/>
            <person name="Muto A."/>
            <person name="Inokuchi H."/>
            <person name="Ikemura T."/>
            <person name="Matsumoto T."/>
            <person name="Sasaki T."/>
            <person name="Itoh T."/>
        </authorList>
    </citation>
    <scope>NUCLEOTIDE SEQUENCE [LARGE SCALE GENOMIC DNA]</scope>
    <source>
        <strain evidence="3">cv. Nipponbare</strain>
    </source>
</reference>
<gene>
    <name evidence="2" type="ordered locus">Os03g0797300</name>
    <name evidence="2" type="ORF">OSNPB_030797300</name>
</gene>
<reference evidence="3" key="1">
    <citation type="journal article" date="2005" name="Nature">
        <title>The map-based sequence of the rice genome.</title>
        <authorList>
            <consortium name="International rice genome sequencing project (IRGSP)"/>
            <person name="Matsumoto T."/>
            <person name="Wu J."/>
            <person name="Kanamori H."/>
            <person name="Katayose Y."/>
            <person name="Fujisawa M."/>
            <person name="Namiki N."/>
            <person name="Mizuno H."/>
            <person name="Yamamoto K."/>
            <person name="Antonio B.A."/>
            <person name="Baba T."/>
            <person name="Sakata K."/>
            <person name="Nagamura Y."/>
            <person name="Aoki H."/>
            <person name="Arikawa K."/>
            <person name="Arita K."/>
            <person name="Bito T."/>
            <person name="Chiden Y."/>
            <person name="Fujitsuka N."/>
            <person name="Fukunaka R."/>
            <person name="Hamada M."/>
            <person name="Harada C."/>
            <person name="Hayashi A."/>
            <person name="Hijishita S."/>
            <person name="Honda M."/>
            <person name="Hosokawa S."/>
            <person name="Ichikawa Y."/>
            <person name="Idonuma A."/>
            <person name="Iijima M."/>
            <person name="Ikeda M."/>
            <person name="Ikeno M."/>
            <person name="Ito K."/>
            <person name="Ito S."/>
            <person name="Ito T."/>
            <person name="Ito Y."/>
            <person name="Ito Y."/>
            <person name="Iwabuchi A."/>
            <person name="Kamiya K."/>
            <person name="Karasawa W."/>
            <person name="Kurita K."/>
            <person name="Katagiri S."/>
            <person name="Kikuta A."/>
            <person name="Kobayashi H."/>
            <person name="Kobayashi N."/>
            <person name="Machita K."/>
            <person name="Maehara T."/>
            <person name="Masukawa M."/>
            <person name="Mizubayashi T."/>
            <person name="Mukai Y."/>
            <person name="Nagasaki H."/>
            <person name="Nagata Y."/>
            <person name="Naito S."/>
            <person name="Nakashima M."/>
            <person name="Nakama Y."/>
            <person name="Nakamichi Y."/>
            <person name="Nakamura M."/>
            <person name="Meguro A."/>
            <person name="Negishi M."/>
            <person name="Ohta I."/>
            <person name="Ohta T."/>
            <person name="Okamoto M."/>
            <person name="Ono N."/>
            <person name="Saji S."/>
            <person name="Sakaguchi M."/>
            <person name="Sakai K."/>
            <person name="Shibata M."/>
            <person name="Shimokawa T."/>
            <person name="Song J."/>
            <person name="Takazaki Y."/>
            <person name="Terasawa K."/>
            <person name="Tsugane M."/>
            <person name="Tsuji K."/>
            <person name="Ueda S."/>
            <person name="Waki K."/>
            <person name="Yamagata H."/>
            <person name="Yamamoto M."/>
            <person name="Yamamoto S."/>
            <person name="Yamane H."/>
            <person name="Yoshiki S."/>
            <person name="Yoshihara R."/>
            <person name="Yukawa K."/>
            <person name="Zhong H."/>
            <person name="Yano M."/>
            <person name="Yuan Q."/>
            <person name="Ouyang S."/>
            <person name="Liu J."/>
            <person name="Jones K.M."/>
            <person name="Gansberger K."/>
            <person name="Moffat K."/>
            <person name="Hill J."/>
            <person name="Bera J."/>
            <person name="Fadrosh D."/>
            <person name="Jin S."/>
            <person name="Johri S."/>
            <person name="Kim M."/>
            <person name="Overton L."/>
            <person name="Reardon M."/>
            <person name="Tsitrin T."/>
            <person name="Vuong H."/>
            <person name="Weaver B."/>
            <person name="Ciecko A."/>
            <person name="Tallon L."/>
            <person name="Jackson J."/>
            <person name="Pai G."/>
            <person name="Aken S.V."/>
            <person name="Utterback T."/>
            <person name="Reidmuller S."/>
            <person name="Feldblyum T."/>
            <person name="Hsiao J."/>
            <person name="Zismann V."/>
            <person name="Iobst S."/>
            <person name="de Vazeille A.R."/>
            <person name="Buell C.R."/>
            <person name="Ying K."/>
            <person name="Li Y."/>
            <person name="Lu T."/>
            <person name="Huang Y."/>
            <person name="Zhao Q."/>
            <person name="Feng Q."/>
            <person name="Zhang L."/>
            <person name="Zhu J."/>
            <person name="Weng Q."/>
            <person name="Mu J."/>
            <person name="Lu Y."/>
            <person name="Fan D."/>
            <person name="Liu Y."/>
            <person name="Guan J."/>
            <person name="Zhang Y."/>
            <person name="Yu S."/>
            <person name="Liu X."/>
            <person name="Zhang Y."/>
            <person name="Hong G."/>
            <person name="Han B."/>
            <person name="Choisne N."/>
            <person name="Demange N."/>
            <person name="Orjeda G."/>
            <person name="Samain S."/>
            <person name="Cattolico L."/>
            <person name="Pelletier E."/>
            <person name="Couloux A."/>
            <person name="Segurens B."/>
            <person name="Wincker P."/>
            <person name="D'Hont A."/>
            <person name="Scarpelli C."/>
            <person name="Weissenbach J."/>
            <person name="Salanoubat M."/>
            <person name="Quetier F."/>
            <person name="Yu Y."/>
            <person name="Kim H.R."/>
            <person name="Rambo T."/>
            <person name="Currie J."/>
            <person name="Collura K."/>
            <person name="Luo M."/>
            <person name="Yang T."/>
            <person name="Ammiraju J.S.S."/>
            <person name="Engler F."/>
            <person name="Soderlund C."/>
            <person name="Wing R.A."/>
            <person name="Palmer L.E."/>
            <person name="de la Bastide M."/>
            <person name="Spiegel L."/>
            <person name="Nascimento L."/>
            <person name="Zutavern T."/>
            <person name="O'Shaughnessy A."/>
            <person name="Dike S."/>
            <person name="Dedhia N."/>
            <person name="Preston R."/>
            <person name="Balija V."/>
            <person name="McCombie W.R."/>
            <person name="Chow T."/>
            <person name="Chen H."/>
            <person name="Chung M."/>
            <person name="Chen C."/>
            <person name="Shaw J."/>
            <person name="Wu H."/>
            <person name="Hsiao K."/>
            <person name="Chao Y."/>
            <person name="Chu M."/>
            <person name="Cheng C."/>
            <person name="Hour A."/>
            <person name="Lee P."/>
            <person name="Lin S."/>
            <person name="Lin Y."/>
            <person name="Liou J."/>
            <person name="Liu S."/>
            <person name="Hsing Y."/>
            <person name="Raghuvanshi S."/>
            <person name="Mohanty A."/>
            <person name="Bharti A.K."/>
            <person name="Gaur A."/>
            <person name="Gupta V."/>
            <person name="Kumar D."/>
            <person name="Ravi V."/>
            <person name="Vij S."/>
            <person name="Kapur A."/>
            <person name="Khurana P."/>
            <person name="Khurana P."/>
            <person name="Khurana J.P."/>
            <person name="Tyagi A.K."/>
            <person name="Gaikwad K."/>
            <person name="Singh A."/>
            <person name="Dalal V."/>
            <person name="Srivastava S."/>
            <person name="Dixit A."/>
            <person name="Pal A.K."/>
            <person name="Ghazi I.A."/>
            <person name="Yadav M."/>
            <person name="Pandit A."/>
            <person name="Bhargava A."/>
            <person name="Sureshbabu K."/>
            <person name="Batra K."/>
            <person name="Sharma T.R."/>
            <person name="Mohapatra T."/>
            <person name="Singh N.K."/>
            <person name="Messing J."/>
            <person name="Nelson A.B."/>
            <person name="Fuks G."/>
            <person name="Kavchok S."/>
            <person name="Keizer G."/>
            <person name="Linton E."/>
            <person name="Llaca V."/>
            <person name="Song R."/>
            <person name="Tanyolac B."/>
            <person name="Young S."/>
            <person name="Ho-Il K."/>
            <person name="Hahn J.H."/>
            <person name="Sangsakoo G."/>
            <person name="Vanavichit A."/>
            <person name="de Mattos Luiz.A.T."/>
            <person name="Zimmer P.D."/>
            <person name="Malone G."/>
            <person name="Dellagostin O."/>
            <person name="de Oliveira A.C."/>
            <person name="Bevan M."/>
            <person name="Bancroft I."/>
            <person name="Minx P."/>
            <person name="Cordum H."/>
            <person name="Wilson R."/>
            <person name="Cheng Z."/>
            <person name="Jin W."/>
            <person name="Jiang J."/>
            <person name="Leong S.A."/>
            <person name="Iwama H."/>
            <person name="Gojobori T."/>
            <person name="Itoh T."/>
            <person name="Niimura Y."/>
            <person name="Fujii Y."/>
            <person name="Habara T."/>
            <person name="Sakai H."/>
            <person name="Sato Y."/>
            <person name="Wilson G."/>
            <person name="Kumar K."/>
            <person name="McCouch S."/>
            <person name="Juretic N."/>
            <person name="Hoen D."/>
            <person name="Wright S."/>
            <person name="Bruskiewich R."/>
            <person name="Bureau T."/>
            <person name="Miyao A."/>
            <person name="Hirochika H."/>
            <person name="Nishikawa T."/>
            <person name="Kadowaki K."/>
            <person name="Sugiura M."/>
            <person name="Burr B."/>
            <person name="Sasaki T."/>
        </authorList>
    </citation>
    <scope>NUCLEOTIDE SEQUENCE [LARGE SCALE GENOMIC DNA]</scope>
    <source>
        <strain evidence="3">cv. Nipponbare</strain>
    </source>
</reference>
<dbReference type="Proteomes" id="UP000059680">
    <property type="component" value="Chromosome 3"/>
</dbReference>
<dbReference type="PaxDb" id="39947-A0A0P0W4V3"/>
<feature type="non-terminal residue" evidence="2">
    <location>
        <position position="1"/>
    </location>
</feature>
<evidence type="ECO:0000313" key="3">
    <source>
        <dbReference type="Proteomes" id="UP000059680"/>
    </source>
</evidence>